<keyword evidence="12" id="KW-1185">Reference proteome</keyword>
<feature type="binding site" evidence="9">
    <location>
        <position position="221"/>
    </location>
    <ligand>
        <name>Zn(2+)</name>
        <dbReference type="ChEBI" id="CHEBI:29105"/>
        <note>catalytic</note>
    </ligand>
</feature>
<evidence type="ECO:0000256" key="4">
    <source>
        <dbReference type="ARBA" id="ARBA00022801"/>
    </source>
</evidence>
<dbReference type="PANTHER" id="PTHR43126">
    <property type="entry name" value="D-ALANYL-D-ALANINE DIPEPTIDASE"/>
    <property type="match status" value="1"/>
</dbReference>
<dbReference type="EMBL" id="AUZM01000012">
    <property type="protein sequence ID" value="ERT08313.1"/>
    <property type="molecule type" value="Genomic_DNA"/>
</dbReference>
<evidence type="ECO:0000256" key="10">
    <source>
        <dbReference type="SAM" id="SignalP"/>
    </source>
</evidence>
<organism evidence="11 12">
    <name type="scientific">Lyngbya aestuarii BL J</name>
    <dbReference type="NCBI Taxonomy" id="1348334"/>
    <lineage>
        <taxon>Bacteria</taxon>
        <taxon>Bacillati</taxon>
        <taxon>Cyanobacteriota</taxon>
        <taxon>Cyanophyceae</taxon>
        <taxon>Oscillatoriophycideae</taxon>
        <taxon>Oscillatoriales</taxon>
        <taxon>Microcoleaceae</taxon>
        <taxon>Lyngbya</taxon>
    </lineage>
</organism>
<dbReference type="Proteomes" id="UP000017127">
    <property type="component" value="Unassembled WGS sequence"/>
</dbReference>
<dbReference type="GO" id="GO:0008270">
    <property type="term" value="F:zinc ion binding"/>
    <property type="evidence" value="ECO:0007669"/>
    <property type="project" value="UniProtKB-UniRule"/>
</dbReference>
<evidence type="ECO:0000256" key="3">
    <source>
        <dbReference type="ARBA" id="ARBA00022723"/>
    </source>
</evidence>
<dbReference type="InterPro" id="IPR000755">
    <property type="entry name" value="A_A_dipeptidase"/>
</dbReference>
<comment type="catalytic activity">
    <reaction evidence="1 9">
        <text>D-alanyl-D-alanine + H2O = 2 D-alanine</text>
        <dbReference type="Rhea" id="RHEA:20661"/>
        <dbReference type="ChEBI" id="CHEBI:15377"/>
        <dbReference type="ChEBI" id="CHEBI:57416"/>
        <dbReference type="ChEBI" id="CHEBI:57822"/>
        <dbReference type="EC" id="3.4.13.22"/>
    </reaction>
</comment>
<comment type="cofactor">
    <cofactor evidence="9">
        <name>Zn(2+)</name>
        <dbReference type="ChEBI" id="CHEBI:29105"/>
    </cofactor>
    <text evidence="9">Binds 1 zinc ion per subunit.</text>
</comment>
<dbReference type="GO" id="GO:0006508">
    <property type="term" value="P:proteolysis"/>
    <property type="evidence" value="ECO:0007669"/>
    <property type="project" value="UniProtKB-KW"/>
</dbReference>
<comment type="function">
    <text evidence="9">Catalyzes hydrolysis of the D-alanyl-D-alanine dipeptide.</text>
</comment>
<keyword evidence="4 9" id="KW-0378">Hydrolase</keyword>
<evidence type="ECO:0000256" key="1">
    <source>
        <dbReference type="ARBA" id="ARBA00001362"/>
    </source>
</evidence>
<dbReference type="RefSeq" id="WP_023065560.1">
    <property type="nucleotide sequence ID" value="NZ_AUZM01000012.1"/>
</dbReference>
<accession>U7QK93</accession>
<evidence type="ECO:0000256" key="5">
    <source>
        <dbReference type="ARBA" id="ARBA00022833"/>
    </source>
</evidence>
<evidence type="ECO:0000256" key="7">
    <source>
        <dbReference type="ARBA" id="ARBA00023049"/>
    </source>
</evidence>
<keyword evidence="7 9" id="KW-0482">Metalloprotease</keyword>
<comment type="similarity">
    <text evidence="9">Belongs to the peptidase M15D family.</text>
</comment>
<name>U7QK93_9CYAN</name>
<keyword evidence="2 9" id="KW-0645">Protease</keyword>
<evidence type="ECO:0000256" key="2">
    <source>
        <dbReference type="ARBA" id="ARBA00022670"/>
    </source>
</evidence>
<dbReference type="PANTHER" id="PTHR43126:SF1">
    <property type="entry name" value="D-ALANYL-D-ALANINE DIPEPTIDASE"/>
    <property type="match status" value="1"/>
</dbReference>
<evidence type="ECO:0000256" key="8">
    <source>
        <dbReference type="ARBA" id="ARBA00023316"/>
    </source>
</evidence>
<dbReference type="GO" id="GO:0160237">
    <property type="term" value="F:D-Ala-D-Ala dipeptidase activity"/>
    <property type="evidence" value="ECO:0007669"/>
    <property type="project" value="UniProtKB-EC"/>
</dbReference>
<evidence type="ECO:0000313" key="12">
    <source>
        <dbReference type="Proteomes" id="UP000017127"/>
    </source>
</evidence>
<dbReference type="PROSITE" id="PS51257">
    <property type="entry name" value="PROKAR_LIPOPROTEIN"/>
    <property type="match status" value="1"/>
</dbReference>
<sequence>MTRKFFLFFTVLLSVVGCHLTTVPPTELQVNYEPAMAVEMAQTSSNSPSIQVYSQVQDGEKLIDIQEINPNIKLDIRYATTNNFLQRKLYSVPRCLLRADVAQSLSNVQQDLEEMGLGLKVFDCYRPWSVTKQMWEILPDGRYVANPARGSRHNRGAAVDLTLVDLRTGEELKMPTDFDDFTDKAARDYYSHPPEVRRNSNLLEYKMKQYGFDSLITEWWHFDAVDWNQYSLLNVQLDQVP</sequence>
<dbReference type="Gene3D" id="3.30.1380.10">
    <property type="match status" value="1"/>
</dbReference>
<evidence type="ECO:0000256" key="9">
    <source>
        <dbReference type="HAMAP-Rule" id="MF_01924"/>
    </source>
</evidence>
<feature type="binding site" evidence="9">
    <location>
        <position position="153"/>
    </location>
    <ligand>
        <name>Zn(2+)</name>
        <dbReference type="ChEBI" id="CHEBI:29105"/>
        <note>catalytic</note>
    </ligand>
</feature>
<evidence type="ECO:0000256" key="6">
    <source>
        <dbReference type="ARBA" id="ARBA00022997"/>
    </source>
</evidence>
<reference evidence="11 12" key="1">
    <citation type="journal article" date="2013" name="Front. Microbiol.">
        <title>Comparative genomic analyses of the cyanobacterium, Lyngbya aestuarii BL J, a powerful hydrogen producer.</title>
        <authorList>
            <person name="Kothari A."/>
            <person name="Vaughn M."/>
            <person name="Garcia-Pichel F."/>
        </authorList>
    </citation>
    <scope>NUCLEOTIDE SEQUENCE [LARGE SCALE GENOMIC DNA]</scope>
    <source>
        <strain evidence="11 12">BL J</strain>
    </source>
</reference>
<gene>
    <name evidence="11" type="ORF">M595_1701</name>
</gene>
<dbReference type="AlphaFoldDB" id="U7QK93"/>
<dbReference type="CDD" id="cd14840">
    <property type="entry name" value="D-Ala-D-Ala_dipeptidase_Aad"/>
    <property type="match status" value="1"/>
</dbReference>
<protein>
    <recommendedName>
        <fullName evidence="9">D-alanyl-D-alanine dipeptidase</fullName>
        <shortName evidence="9">D-Ala-D-Ala dipeptidase</shortName>
        <ecNumber evidence="9">3.4.13.22</ecNumber>
    </recommendedName>
</protein>
<proteinExistence type="inferred from homology"/>
<keyword evidence="6 9" id="KW-0224">Dipeptidase</keyword>
<dbReference type="GO" id="GO:0008237">
    <property type="term" value="F:metallopeptidase activity"/>
    <property type="evidence" value="ECO:0007669"/>
    <property type="project" value="UniProtKB-KW"/>
</dbReference>
<keyword evidence="10" id="KW-0732">Signal</keyword>
<comment type="caution">
    <text evidence="11">The sequence shown here is derived from an EMBL/GenBank/DDBJ whole genome shotgun (WGS) entry which is preliminary data.</text>
</comment>
<dbReference type="InterPro" id="IPR009045">
    <property type="entry name" value="Zn_M74/Hedgehog-like"/>
</dbReference>
<feature type="site" description="Transition state stabilizer" evidence="9">
    <location>
        <position position="126"/>
    </location>
</feature>
<keyword evidence="3 9" id="KW-0479">Metal-binding</keyword>
<evidence type="ECO:0000313" key="11">
    <source>
        <dbReference type="EMBL" id="ERT08313.1"/>
    </source>
</evidence>
<feature type="active site" description="Proton donor/acceptor" evidence="9">
    <location>
        <position position="218"/>
    </location>
</feature>
<dbReference type="HAMAP" id="MF_01924">
    <property type="entry name" value="A_A_dipeptidase"/>
    <property type="match status" value="1"/>
</dbReference>
<dbReference type="SUPFAM" id="SSF55166">
    <property type="entry name" value="Hedgehog/DD-peptidase"/>
    <property type="match status" value="1"/>
</dbReference>
<dbReference type="EC" id="3.4.13.22" evidence="9"/>
<dbReference type="OrthoDB" id="9801430at2"/>
<keyword evidence="8" id="KW-0961">Cell wall biogenesis/degradation</keyword>
<keyword evidence="5 9" id="KW-0862">Zinc</keyword>
<feature type="chain" id="PRO_5004686372" description="D-alanyl-D-alanine dipeptidase" evidence="10">
    <location>
        <begin position="21"/>
        <end position="241"/>
    </location>
</feature>
<feature type="binding site" evidence="9">
    <location>
        <position position="160"/>
    </location>
    <ligand>
        <name>Zn(2+)</name>
        <dbReference type="ChEBI" id="CHEBI:29105"/>
        <note>catalytic</note>
    </ligand>
</feature>
<feature type="signal peptide" evidence="10">
    <location>
        <begin position="1"/>
        <end position="20"/>
    </location>
</feature>
<dbReference type="Pfam" id="PF01427">
    <property type="entry name" value="Peptidase_M15"/>
    <property type="match status" value="1"/>
</dbReference>
<dbReference type="GO" id="GO:0071555">
    <property type="term" value="P:cell wall organization"/>
    <property type="evidence" value="ECO:0007669"/>
    <property type="project" value="UniProtKB-KW"/>
</dbReference>